<keyword evidence="5" id="KW-0175">Coiled coil</keyword>
<organism evidence="8 9">
    <name type="scientific">Mortierella alpina</name>
    <name type="common">Oleaginous fungus</name>
    <name type="synonym">Mortierella renispora</name>
    <dbReference type="NCBI Taxonomy" id="64518"/>
    <lineage>
        <taxon>Eukaryota</taxon>
        <taxon>Fungi</taxon>
        <taxon>Fungi incertae sedis</taxon>
        <taxon>Mucoromycota</taxon>
        <taxon>Mortierellomycotina</taxon>
        <taxon>Mortierellomycetes</taxon>
        <taxon>Mortierellales</taxon>
        <taxon>Mortierellaceae</taxon>
        <taxon>Mortierella</taxon>
    </lineage>
</organism>
<feature type="transmembrane region" description="Helical" evidence="7">
    <location>
        <begin position="1143"/>
        <end position="1164"/>
    </location>
</feature>
<comment type="caution">
    <text evidence="8">The sequence shown here is derived from an EMBL/GenBank/DDBJ whole genome shotgun (WGS) entry which is preliminary data.</text>
</comment>
<evidence type="ECO:0008006" key="10">
    <source>
        <dbReference type="Google" id="ProtNLM"/>
    </source>
</evidence>
<protein>
    <recommendedName>
        <fullName evidence="10">Galactose oxidase</fullName>
    </recommendedName>
</protein>
<proteinExistence type="predicted"/>
<dbReference type="InterPro" id="IPR015915">
    <property type="entry name" value="Kelch-typ_b-propeller"/>
</dbReference>
<keyword evidence="2 7" id="KW-0812">Transmembrane</keyword>
<feature type="compositionally biased region" description="Polar residues" evidence="6">
    <location>
        <begin position="645"/>
        <end position="654"/>
    </location>
</feature>
<keyword evidence="3 7" id="KW-1133">Transmembrane helix</keyword>
<dbReference type="PANTHER" id="PTHR15549:SF6">
    <property type="entry name" value="MID2 DOMAIN-CONTAINING PROTEIN"/>
    <property type="match status" value="1"/>
</dbReference>
<dbReference type="InterPro" id="IPR051694">
    <property type="entry name" value="Immunoregulatory_rcpt-like"/>
</dbReference>
<evidence type="ECO:0000256" key="7">
    <source>
        <dbReference type="SAM" id="Phobius"/>
    </source>
</evidence>
<feature type="compositionally biased region" description="Polar residues" evidence="6">
    <location>
        <begin position="1108"/>
        <end position="1123"/>
    </location>
</feature>
<evidence type="ECO:0000256" key="4">
    <source>
        <dbReference type="ARBA" id="ARBA00023136"/>
    </source>
</evidence>
<dbReference type="Gene3D" id="2.120.10.80">
    <property type="entry name" value="Kelch-type beta propeller"/>
    <property type="match status" value="2"/>
</dbReference>
<evidence type="ECO:0000313" key="8">
    <source>
        <dbReference type="EMBL" id="KAG9327787.1"/>
    </source>
</evidence>
<comment type="subcellular location">
    <subcellularLocation>
        <location evidence="1">Membrane</location>
        <topology evidence="1">Single-pass membrane protein</topology>
    </subcellularLocation>
</comment>
<dbReference type="InterPro" id="IPR011043">
    <property type="entry name" value="Gal_Oxase/kelch_b-propeller"/>
</dbReference>
<feature type="compositionally biased region" description="Low complexity" evidence="6">
    <location>
        <begin position="427"/>
        <end position="450"/>
    </location>
</feature>
<accession>A0A9P8D3D1</accession>
<feature type="region of interest" description="Disordered" evidence="6">
    <location>
        <begin position="564"/>
        <end position="699"/>
    </location>
</feature>
<evidence type="ECO:0000256" key="3">
    <source>
        <dbReference type="ARBA" id="ARBA00022989"/>
    </source>
</evidence>
<feature type="compositionally biased region" description="Low complexity" evidence="6">
    <location>
        <begin position="1244"/>
        <end position="1266"/>
    </location>
</feature>
<dbReference type="EMBL" id="JAIFTL010000001">
    <property type="protein sequence ID" value="KAG9327787.1"/>
    <property type="molecule type" value="Genomic_DNA"/>
</dbReference>
<feature type="compositionally biased region" description="Basic and acidic residues" evidence="6">
    <location>
        <begin position="685"/>
        <end position="699"/>
    </location>
</feature>
<feature type="compositionally biased region" description="Basic and acidic residues" evidence="6">
    <location>
        <begin position="397"/>
        <end position="409"/>
    </location>
</feature>
<feature type="compositionally biased region" description="Polar residues" evidence="6">
    <location>
        <begin position="575"/>
        <end position="590"/>
    </location>
</feature>
<dbReference type="Proteomes" id="UP000717515">
    <property type="component" value="Unassembled WGS sequence"/>
</dbReference>
<gene>
    <name evidence="8" type="ORF">KVV02_000233</name>
</gene>
<feature type="compositionally biased region" description="Basic and acidic residues" evidence="6">
    <location>
        <begin position="1271"/>
        <end position="1284"/>
    </location>
</feature>
<dbReference type="Pfam" id="PF01344">
    <property type="entry name" value="Kelch_1"/>
    <property type="match status" value="1"/>
</dbReference>
<evidence type="ECO:0000256" key="6">
    <source>
        <dbReference type="SAM" id="MobiDB-lite"/>
    </source>
</evidence>
<feature type="compositionally biased region" description="Polar residues" evidence="6">
    <location>
        <begin position="334"/>
        <end position="349"/>
    </location>
</feature>
<dbReference type="PANTHER" id="PTHR15549">
    <property type="entry name" value="PAIRED IMMUNOGLOBULIN-LIKE TYPE 2 RECEPTOR"/>
    <property type="match status" value="1"/>
</dbReference>
<evidence type="ECO:0000256" key="2">
    <source>
        <dbReference type="ARBA" id="ARBA00022692"/>
    </source>
</evidence>
<dbReference type="InterPro" id="IPR006652">
    <property type="entry name" value="Kelch_1"/>
</dbReference>
<sequence length="1413" mass="157250">MSSTLPSSSTSVNASRATLYTVLNASLEKLQKSLEALEQNVEVTVIQSEWSKRLLTIHSSIWDAVKAPLELLPPPPMELVSSALAVGYDKNTLLYFSSNRTLSTYNIAPKTWQVGTLLPAAPKYTLYGTQVATDPSTGIMYIPSMDDGAGVAASALIMCSYNTIQGSNPNITKTVVQSAPLLYQNFGAVWSTVRKSVLFYGGVSGLQSDVAAMELMEYQPSNSLWATVKTQGATTPGKFQRSCMASAYGGMKIVMFGNTEPPYSVFVLDVKTLVWTKGPDPKPGQERYYPACTVVGDYFVIAGGYRNNIFDKSALVYNIKLNQWTDSYEAPHTPTVSTGAGNSSTTETASPAAEQEQLSGEGMPLGAKIGIIAGGSSALVILLTCGAFLIRRRKMRKSSETDAIDKELPKLNLESTEEDKNKHSNDSNDSNDNNENNNEINDNNDGNDNNDNTDDADKAGDNIQLRDILASLDYLTNRFDQQQQHGNQGEEAMFNCEVDELYEDDPDYAPYAGEDMDPYSSSVLDLEYEGGDYNPYEYAYPPPPPMGNNSFPTNAYISPSFPDTTVQQQDHDSNPYFNKSTLEPSENWQQPAVLIKTLRGAPSPNPDGHLRMQGARNPQNLSSKASSPSLDGLLKPQAARHPQHHSSSIPTVAVQQWQCAQQGQDPQYIPPPPSGPTKPAFAEYPRYDPQDDHGGYHDRLDHRTYYHDQRRNDPQENRDQHNHTVDYSTMYHDKHPNGPQVISSTPNDDEDYLAMYQDPRMNAPQEHGHALIEKDVSVSNTQHRLNPQDHTRHSTANHHEFYQARPWYNPQDHGHHVDQDDDAVYQEIQRIRAQQDEYMLQRRNLERVRIDNEAKLRTLADLNYDKKSLLYFNSHRAPSVYNITTRTWQLGTRLTDPTATLPPKSIYGNQVATDPSTGIAYIPSVEYLDNFPIYTYNTSQGYAVNVTKTIVPGVSTSYEYYGAVWSTVRKSVLFYGGRANRTIPVGLMEYQPSNNQWTNIKTQGATTPGEISSPCIASAYSGMKIVMFGNGLPPYSVFILDVNTLVWTKGADPRIGEERTTPTCAVVGDYFIVAGGSPGPGGGILQPVIVYNIKLNQWTDSYEAPYTPSVSSGVGNPSTTETASPVADKGQSSGEGMTLGTKIGIIAGGSSILLILLTCGAFLIHRQKKRKSRQAVQHLENTSSPYFDKSTLESSKNRQLPAVQSRVLREAPSLTHDGHLKSQAARNPQHHSSSIPTVTIQQWQCTQQGQDPQYISPPSSAPTTPAHVQHPQHDPQDYHGSYHDRLDYGAFYHDQRRRDPEEDPDHNNMTVDYRVMCRNRHKNDPQASNGDPDDDDDYLLMYQDRRMNAPQEYGLSSAEKNFILSRLNPQDHTRRSTASQLEYYQVQPCNNPQDYGYQVDQDKDTLYQEIHPS</sequence>
<name>A0A9P8D3D1_MORAP</name>
<evidence type="ECO:0000256" key="5">
    <source>
        <dbReference type="SAM" id="Coils"/>
    </source>
</evidence>
<dbReference type="SUPFAM" id="SSF50965">
    <property type="entry name" value="Galactose oxidase, central domain"/>
    <property type="match status" value="2"/>
</dbReference>
<feature type="region of interest" description="Disordered" evidence="6">
    <location>
        <begin position="332"/>
        <end position="358"/>
    </location>
</feature>
<feature type="compositionally biased region" description="Low complexity" evidence="6">
    <location>
        <begin position="655"/>
        <end position="667"/>
    </location>
</feature>
<feature type="region of interest" description="Disordered" evidence="6">
    <location>
        <begin position="1244"/>
        <end position="1284"/>
    </location>
</feature>
<feature type="region of interest" description="Disordered" evidence="6">
    <location>
        <begin position="396"/>
        <end position="459"/>
    </location>
</feature>
<evidence type="ECO:0000256" key="1">
    <source>
        <dbReference type="ARBA" id="ARBA00004167"/>
    </source>
</evidence>
<keyword evidence="4 7" id="KW-0472">Membrane</keyword>
<dbReference type="GO" id="GO:0016020">
    <property type="term" value="C:membrane"/>
    <property type="evidence" value="ECO:0007669"/>
    <property type="project" value="UniProtKB-SubCell"/>
</dbReference>
<feature type="compositionally biased region" description="Polar residues" evidence="6">
    <location>
        <begin position="616"/>
        <end position="629"/>
    </location>
</feature>
<reference evidence="8" key="1">
    <citation type="submission" date="2021-07" db="EMBL/GenBank/DDBJ databases">
        <title>Draft genome of Mortierella alpina, strain LL118, isolated from an aspen leaf litter sample.</title>
        <authorList>
            <person name="Yang S."/>
            <person name="Vinatzer B.A."/>
        </authorList>
    </citation>
    <scope>NUCLEOTIDE SEQUENCE</scope>
    <source>
        <strain evidence="8">LL118</strain>
    </source>
</reference>
<dbReference type="GO" id="GO:0071944">
    <property type="term" value="C:cell periphery"/>
    <property type="evidence" value="ECO:0007669"/>
    <property type="project" value="UniProtKB-ARBA"/>
</dbReference>
<feature type="coiled-coil region" evidence="5">
    <location>
        <begin position="20"/>
        <end position="47"/>
    </location>
</feature>
<feature type="region of interest" description="Disordered" evidence="6">
    <location>
        <begin position="1107"/>
        <end position="1134"/>
    </location>
</feature>
<evidence type="ECO:0000313" key="9">
    <source>
        <dbReference type="Proteomes" id="UP000717515"/>
    </source>
</evidence>